<dbReference type="OrthoDB" id="44571at2759"/>
<dbReference type="InterPro" id="IPR027417">
    <property type="entry name" value="P-loop_NTPase"/>
</dbReference>
<dbReference type="Pfam" id="PF00004">
    <property type="entry name" value="AAA"/>
    <property type="match status" value="1"/>
</dbReference>
<keyword evidence="2" id="KW-0067">ATP-binding</keyword>
<evidence type="ECO:0000313" key="4">
    <source>
        <dbReference type="EMBL" id="OEU20349.1"/>
    </source>
</evidence>
<dbReference type="InterPro" id="IPR003959">
    <property type="entry name" value="ATPase_AAA_core"/>
</dbReference>
<gene>
    <name evidence="4" type="ORF">FRACYDRAFT_152132</name>
</gene>
<dbReference type="InParanoid" id="A0A1E7FQ95"/>
<dbReference type="InterPro" id="IPR003593">
    <property type="entry name" value="AAA+_ATPase"/>
</dbReference>
<dbReference type="Proteomes" id="UP000095751">
    <property type="component" value="Unassembled WGS sequence"/>
</dbReference>
<dbReference type="GO" id="GO:0005524">
    <property type="term" value="F:ATP binding"/>
    <property type="evidence" value="ECO:0007669"/>
    <property type="project" value="UniProtKB-KW"/>
</dbReference>
<evidence type="ECO:0000313" key="5">
    <source>
        <dbReference type="Proteomes" id="UP000095751"/>
    </source>
</evidence>
<reference evidence="4 5" key="1">
    <citation type="submission" date="2016-09" db="EMBL/GenBank/DDBJ databases">
        <title>Extensive genetic diversity and differential bi-allelic expression allows diatom success in the polar Southern Ocean.</title>
        <authorList>
            <consortium name="DOE Joint Genome Institute"/>
            <person name="Mock T."/>
            <person name="Otillar R.P."/>
            <person name="Strauss J."/>
            <person name="Dupont C."/>
            <person name="Frickenhaus S."/>
            <person name="Maumus F."/>
            <person name="Mcmullan M."/>
            <person name="Sanges R."/>
            <person name="Schmutz J."/>
            <person name="Toseland A."/>
            <person name="Valas R."/>
            <person name="Veluchamy A."/>
            <person name="Ward B.J."/>
            <person name="Allen A."/>
            <person name="Barry K."/>
            <person name="Falciatore A."/>
            <person name="Ferrante M."/>
            <person name="Fortunato A.E."/>
            <person name="Gloeckner G."/>
            <person name="Gruber A."/>
            <person name="Hipkin R."/>
            <person name="Janech M."/>
            <person name="Kroth P."/>
            <person name="Leese F."/>
            <person name="Lindquist E."/>
            <person name="Lyon B.R."/>
            <person name="Martin J."/>
            <person name="Mayer C."/>
            <person name="Parker M."/>
            <person name="Quesneville H."/>
            <person name="Raymond J."/>
            <person name="Uhlig C."/>
            <person name="Valentin K.U."/>
            <person name="Worden A.Z."/>
            <person name="Armbrust E.V."/>
            <person name="Bowler C."/>
            <person name="Green B."/>
            <person name="Moulton V."/>
            <person name="Van Oosterhout C."/>
            <person name="Grigoriev I."/>
        </authorList>
    </citation>
    <scope>NUCLEOTIDE SEQUENCE [LARGE SCALE GENOMIC DNA]</scope>
    <source>
        <strain evidence="4 5">CCMP1102</strain>
    </source>
</reference>
<dbReference type="SMART" id="SM00382">
    <property type="entry name" value="AAA"/>
    <property type="match status" value="1"/>
</dbReference>
<evidence type="ECO:0000259" key="3">
    <source>
        <dbReference type="SMART" id="SM00382"/>
    </source>
</evidence>
<dbReference type="KEGG" id="fcy:FRACYDRAFT_152132"/>
<dbReference type="Gene3D" id="3.40.50.300">
    <property type="entry name" value="P-loop containing nucleotide triphosphate hydrolases"/>
    <property type="match status" value="1"/>
</dbReference>
<dbReference type="InterPro" id="IPR050168">
    <property type="entry name" value="AAA_ATPase_domain"/>
</dbReference>
<dbReference type="SUPFAM" id="SSF52540">
    <property type="entry name" value="P-loop containing nucleoside triphosphate hydrolases"/>
    <property type="match status" value="1"/>
</dbReference>
<dbReference type="PANTHER" id="PTHR23077">
    <property type="entry name" value="AAA-FAMILY ATPASE"/>
    <property type="match status" value="1"/>
</dbReference>
<feature type="domain" description="AAA+ ATPase" evidence="3">
    <location>
        <begin position="1"/>
        <end position="148"/>
    </location>
</feature>
<keyword evidence="1" id="KW-0547">Nucleotide-binding</keyword>
<organism evidence="4 5">
    <name type="scientific">Fragilariopsis cylindrus CCMP1102</name>
    <dbReference type="NCBI Taxonomy" id="635003"/>
    <lineage>
        <taxon>Eukaryota</taxon>
        <taxon>Sar</taxon>
        <taxon>Stramenopiles</taxon>
        <taxon>Ochrophyta</taxon>
        <taxon>Bacillariophyta</taxon>
        <taxon>Bacillariophyceae</taxon>
        <taxon>Bacillariophycidae</taxon>
        <taxon>Bacillariales</taxon>
        <taxon>Bacillariaceae</taxon>
        <taxon>Fragilariopsis</taxon>
    </lineage>
</organism>
<feature type="non-terminal residue" evidence="4">
    <location>
        <position position="205"/>
    </location>
</feature>
<proteinExistence type="predicted"/>
<accession>A0A1E7FQ95</accession>
<keyword evidence="5" id="KW-1185">Reference proteome</keyword>
<feature type="non-terminal residue" evidence="4">
    <location>
        <position position="1"/>
    </location>
</feature>
<protein>
    <submittedName>
        <fullName evidence="4">AAA ATPase</fullName>
    </submittedName>
</protein>
<name>A0A1E7FQ95_9STRA</name>
<dbReference type="Gene3D" id="1.10.8.60">
    <property type="match status" value="1"/>
</dbReference>
<sequence length="205" mass="22118">GVLLAAAPGTGKSTISYFCAAFASSINHSVKLIDVSCTSLIHKEVGGSERALHRLFQSARSATPCIIVMDGIENIAAVRGNDNTTEGTMDRVLSTLLTELDGVENDVSTDNSPGCMTVIGITHNPLWIDPALRRPGRLERTIWLDNPDLEGRKQIVLEELGDVIFKPDQVYPELQKLEDLANQLALETDGYTGAGIIAICNESKL</sequence>
<dbReference type="AlphaFoldDB" id="A0A1E7FQ95"/>
<evidence type="ECO:0000256" key="1">
    <source>
        <dbReference type="ARBA" id="ARBA00022741"/>
    </source>
</evidence>
<dbReference type="GO" id="GO:0016887">
    <property type="term" value="F:ATP hydrolysis activity"/>
    <property type="evidence" value="ECO:0007669"/>
    <property type="project" value="InterPro"/>
</dbReference>
<evidence type="ECO:0000256" key="2">
    <source>
        <dbReference type="ARBA" id="ARBA00022840"/>
    </source>
</evidence>
<dbReference type="EMBL" id="KV784355">
    <property type="protein sequence ID" value="OEU20349.1"/>
    <property type="molecule type" value="Genomic_DNA"/>
</dbReference>
<dbReference type="PANTHER" id="PTHR23077:SF171">
    <property type="entry name" value="NUCLEAR VALOSIN-CONTAINING PROTEIN-LIKE"/>
    <property type="match status" value="1"/>
</dbReference>